<feature type="region of interest" description="Disordered" evidence="1">
    <location>
        <begin position="109"/>
        <end position="190"/>
    </location>
</feature>
<proteinExistence type="predicted"/>
<feature type="compositionally biased region" description="Polar residues" evidence="1">
    <location>
        <begin position="333"/>
        <end position="358"/>
    </location>
</feature>
<gene>
    <name evidence="3" type="ORF">POVCU2_0092330</name>
</gene>
<dbReference type="AlphaFoldDB" id="A0A1A8WT06"/>
<dbReference type="Proteomes" id="UP000078560">
    <property type="component" value="Unassembled WGS sequence"/>
</dbReference>
<feature type="region of interest" description="Disordered" evidence="1">
    <location>
        <begin position="320"/>
        <end position="365"/>
    </location>
</feature>
<feature type="compositionally biased region" description="Polar residues" evidence="1">
    <location>
        <begin position="405"/>
        <end position="417"/>
    </location>
</feature>
<keyword evidence="2" id="KW-0812">Transmembrane</keyword>
<accession>A0A1A8WT06</accession>
<feature type="compositionally biased region" description="Polar residues" evidence="1">
    <location>
        <begin position="147"/>
        <end position="156"/>
    </location>
</feature>
<keyword evidence="2" id="KW-1133">Transmembrane helix</keyword>
<sequence>MVNVIFQITDDSEYNRKQKCFELLADIQETLRKKIAEFNQTHHGDTKFDQICQELRKYLDGHNEEIKDCYDGEYTFIYEFIKSHFKEELTKSTNYMNCIDKLTSEKKDQIEQEHKAEKAQRAAEDGRQQLRDPIKEGPAKSECDDSPCNTEHSGSQAGDDRNQDSLGKDGEGSSHHILGSSELSEPSDKLVSLNQEFSANEVDSVSGHIGQEETKSALHVAGHQEVGKTHSSSSVPLQGRTNEGSVLNDETLAHGLEKGSNLSVDAPGITIISQQHLTSTIYLNAVVTKVHEPEINQSNDTLCTNLSGIYFNLTPGEPALKVPHPSAGEEASTDLSSSHGVSPYSQHSLPGEITSASEKNSHDSLPLSVSTFPVAQVSSAEKQLPPQVMLHSLESTSDHEREPQNKSSQEQINSQGENCFNTGAQLKEINVDGMDEELSTSVQEQQTTSIKTYLIIILASLGAMLLSVLLIKFTSLGAYFRRKKNEKRQKMREELDRIMYTPSNFDKDNIYLSYSQPEYSFYDAEYDN</sequence>
<organism evidence="3 4">
    <name type="scientific">Plasmodium ovale curtisi</name>
    <dbReference type="NCBI Taxonomy" id="864141"/>
    <lineage>
        <taxon>Eukaryota</taxon>
        <taxon>Sar</taxon>
        <taxon>Alveolata</taxon>
        <taxon>Apicomplexa</taxon>
        <taxon>Aconoidasida</taxon>
        <taxon>Haemosporida</taxon>
        <taxon>Plasmodiidae</taxon>
        <taxon>Plasmodium</taxon>
        <taxon>Plasmodium (Plasmodium)</taxon>
    </lineage>
</organism>
<feature type="compositionally biased region" description="Basic and acidic residues" evidence="1">
    <location>
        <begin position="158"/>
        <end position="174"/>
    </location>
</feature>
<keyword evidence="2" id="KW-0472">Membrane</keyword>
<evidence type="ECO:0000313" key="4">
    <source>
        <dbReference type="Proteomes" id="UP000078560"/>
    </source>
</evidence>
<name>A0A1A8WT06_PLAOA</name>
<protein>
    <submittedName>
        <fullName evidence="3">PIR Superfamily Protein</fullName>
    </submittedName>
</protein>
<evidence type="ECO:0000256" key="1">
    <source>
        <dbReference type="SAM" id="MobiDB-lite"/>
    </source>
</evidence>
<feature type="compositionally biased region" description="Basic and acidic residues" evidence="1">
    <location>
        <begin position="109"/>
        <end position="143"/>
    </location>
</feature>
<evidence type="ECO:0000256" key="2">
    <source>
        <dbReference type="SAM" id="Phobius"/>
    </source>
</evidence>
<reference evidence="4" key="1">
    <citation type="submission" date="2016-05" db="EMBL/GenBank/DDBJ databases">
        <authorList>
            <person name="Naeem Raeece"/>
        </authorList>
    </citation>
    <scope>NUCLEOTIDE SEQUENCE [LARGE SCALE GENOMIC DNA]</scope>
</reference>
<feature type="transmembrane region" description="Helical" evidence="2">
    <location>
        <begin position="453"/>
        <end position="480"/>
    </location>
</feature>
<dbReference type="EMBL" id="FLQU01001922">
    <property type="protein sequence ID" value="SBS94987.1"/>
    <property type="molecule type" value="Genomic_DNA"/>
</dbReference>
<evidence type="ECO:0000313" key="3">
    <source>
        <dbReference type="EMBL" id="SBS94987.1"/>
    </source>
</evidence>
<feature type="region of interest" description="Disordered" evidence="1">
    <location>
        <begin position="394"/>
        <end position="417"/>
    </location>
</feature>